<dbReference type="PANTHER" id="PTHR43177:SF3">
    <property type="entry name" value="PROTEIN NRFC HOMOLOG"/>
    <property type="match status" value="1"/>
</dbReference>
<dbReference type="Gene3D" id="3.30.70.20">
    <property type="match status" value="2"/>
</dbReference>
<organism evidence="6 7">
    <name type="scientific">Archaeoglobus fulgidus DSM 8774</name>
    <dbReference type="NCBI Taxonomy" id="1344584"/>
    <lineage>
        <taxon>Archaea</taxon>
        <taxon>Methanobacteriati</taxon>
        <taxon>Methanobacteriota</taxon>
        <taxon>Archaeoglobi</taxon>
        <taxon>Archaeoglobales</taxon>
        <taxon>Archaeoglobaceae</taxon>
        <taxon>Archaeoglobus</taxon>
    </lineage>
</organism>
<keyword evidence="2" id="KW-0479">Metal-binding</keyword>
<evidence type="ECO:0000259" key="5">
    <source>
        <dbReference type="PROSITE" id="PS51379"/>
    </source>
</evidence>
<dbReference type="PROSITE" id="PS00198">
    <property type="entry name" value="4FE4S_FER_1"/>
    <property type="match status" value="1"/>
</dbReference>
<dbReference type="GeneID" id="24794039"/>
<dbReference type="CDD" id="cd10551">
    <property type="entry name" value="PsrB"/>
    <property type="match status" value="1"/>
</dbReference>
<dbReference type="HOGENOM" id="CLU_043374_1_0_2"/>
<dbReference type="AlphaFoldDB" id="A0A075WCL9"/>
<dbReference type="GO" id="GO:0046872">
    <property type="term" value="F:metal ion binding"/>
    <property type="evidence" value="ECO:0007669"/>
    <property type="project" value="UniProtKB-KW"/>
</dbReference>
<dbReference type="InterPro" id="IPR017896">
    <property type="entry name" value="4Fe4S_Fe-S-bd"/>
</dbReference>
<dbReference type="Pfam" id="PF13247">
    <property type="entry name" value="Fer4_11"/>
    <property type="match status" value="1"/>
</dbReference>
<dbReference type="Proteomes" id="UP000028501">
    <property type="component" value="Chromosome"/>
</dbReference>
<dbReference type="InterPro" id="IPR006311">
    <property type="entry name" value="TAT_signal"/>
</dbReference>
<dbReference type="InterPro" id="IPR017900">
    <property type="entry name" value="4Fe4S_Fe_S_CS"/>
</dbReference>
<gene>
    <name evidence="6" type="ORF">AFULGI_00005090</name>
</gene>
<dbReference type="InterPro" id="IPR050954">
    <property type="entry name" value="ET_IronSulfur_Cluster-Binding"/>
</dbReference>
<dbReference type="PANTHER" id="PTHR43177">
    <property type="entry name" value="PROTEIN NRFC"/>
    <property type="match status" value="1"/>
</dbReference>
<evidence type="ECO:0000256" key="2">
    <source>
        <dbReference type="ARBA" id="ARBA00022723"/>
    </source>
</evidence>
<evidence type="ECO:0000256" key="4">
    <source>
        <dbReference type="ARBA" id="ARBA00023014"/>
    </source>
</evidence>
<evidence type="ECO:0000313" key="6">
    <source>
        <dbReference type="EMBL" id="AIG97317.1"/>
    </source>
</evidence>
<dbReference type="NCBIfam" id="NF045797">
    <property type="entry name" value="DsrO"/>
    <property type="match status" value="1"/>
</dbReference>
<dbReference type="RefSeq" id="WP_010878006.1">
    <property type="nucleotide sequence ID" value="NZ_CP006577.1"/>
</dbReference>
<dbReference type="EMBL" id="CP006577">
    <property type="protein sequence ID" value="AIG97317.1"/>
    <property type="molecule type" value="Genomic_DNA"/>
</dbReference>
<protein>
    <submittedName>
        <fullName evidence="6">Fe-S-cluster-containing hydrogenase component 1</fullName>
    </submittedName>
</protein>
<evidence type="ECO:0000256" key="3">
    <source>
        <dbReference type="ARBA" id="ARBA00023004"/>
    </source>
</evidence>
<dbReference type="GO" id="GO:0016491">
    <property type="term" value="F:oxidoreductase activity"/>
    <property type="evidence" value="ECO:0007669"/>
    <property type="project" value="UniProtKB-ARBA"/>
</dbReference>
<reference evidence="6 7" key="1">
    <citation type="submission" date="2013-07" db="EMBL/GenBank/DDBJ databases">
        <title>Genome of Archaeoglobus fulgidus.</title>
        <authorList>
            <person name="Fiebig A."/>
            <person name="Birkeland N.-K."/>
        </authorList>
    </citation>
    <scope>NUCLEOTIDE SEQUENCE [LARGE SCALE GENOMIC DNA]</scope>
    <source>
        <strain evidence="6 7">DSM 8774</strain>
    </source>
</reference>
<accession>A0A075WCL9</accession>
<evidence type="ECO:0000256" key="1">
    <source>
        <dbReference type="ARBA" id="ARBA00022485"/>
    </source>
</evidence>
<dbReference type="PROSITE" id="PS51379">
    <property type="entry name" value="4FE4S_FER_2"/>
    <property type="match status" value="1"/>
</dbReference>
<dbReference type="PROSITE" id="PS51318">
    <property type="entry name" value="TAT"/>
    <property type="match status" value="1"/>
</dbReference>
<sequence length="269" mass="30459">MMSRRKFLLLTGAAAAGAILTPQISAKTQFIESPEEVREKRRWAMAVDVERCTQCMEELIAKTGDEKIKPPCVVACDKENNVPEFEEERFDPQWMRIAKLKLDKPEVNPKEYYIPLLCNHCEHPPCVQVCLTKASFKRPDGIVEIDMHRCIGCRYCMIACPYGARCFNFIDPREGLKEVNPNVQMRTEGVVEKCTFCVHRIDEAVKKGEEPIPACVEACHKYGKGALVFGNIKDPNSEISKILRENIVVQLRANLGTDPHVFYAKLGGE</sequence>
<dbReference type="KEGG" id="afg:AFULGI_00005090"/>
<keyword evidence="3" id="KW-0408">Iron</keyword>
<dbReference type="GO" id="GO:0051539">
    <property type="term" value="F:4 iron, 4 sulfur cluster binding"/>
    <property type="evidence" value="ECO:0007669"/>
    <property type="project" value="UniProtKB-KW"/>
</dbReference>
<dbReference type="SUPFAM" id="SSF54862">
    <property type="entry name" value="4Fe-4S ferredoxins"/>
    <property type="match status" value="1"/>
</dbReference>
<proteinExistence type="predicted"/>
<dbReference type="SMR" id="A0A075WCL9"/>
<dbReference type="InterPro" id="IPR054822">
    <property type="entry name" value="DsrO-like"/>
</dbReference>
<feature type="domain" description="4Fe-4S ferredoxin-type" evidence="5">
    <location>
        <begin position="141"/>
        <end position="170"/>
    </location>
</feature>
<keyword evidence="4" id="KW-0411">Iron-sulfur</keyword>
<keyword evidence="1" id="KW-0004">4Fe-4S</keyword>
<name>A0A075WCL9_ARCFL</name>
<evidence type="ECO:0000313" key="7">
    <source>
        <dbReference type="Proteomes" id="UP000028501"/>
    </source>
</evidence>